<comment type="caution">
    <text evidence="1">The sequence shown here is derived from an EMBL/GenBank/DDBJ whole genome shotgun (WGS) entry which is preliminary data.</text>
</comment>
<reference evidence="2" key="1">
    <citation type="journal article" date="2019" name="Int. J. Syst. Evol. Microbiol.">
        <title>The Global Catalogue of Microorganisms (GCM) 10K type strain sequencing project: providing services to taxonomists for standard genome sequencing and annotation.</title>
        <authorList>
            <consortium name="The Broad Institute Genomics Platform"/>
            <consortium name="The Broad Institute Genome Sequencing Center for Infectious Disease"/>
            <person name="Wu L."/>
            <person name="Ma J."/>
        </authorList>
    </citation>
    <scope>NUCLEOTIDE SEQUENCE [LARGE SCALE GENOMIC DNA]</scope>
    <source>
        <strain evidence="2">CCM 8896</strain>
    </source>
</reference>
<accession>A0ABW4J9T1</accession>
<dbReference type="Pfam" id="PF02082">
    <property type="entry name" value="Rrf2"/>
    <property type="match status" value="1"/>
</dbReference>
<dbReference type="Gene3D" id="1.10.10.10">
    <property type="entry name" value="Winged helix-like DNA-binding domain superfamily/Winged helix DNA-binding domain"/>
    <property type="match status" value="1"/>
</dbReference>
<gene>
    <name evidence="1" type="ORF">ACFQ5M_09600</name>
</gene>
<dbReference type="RefSeq" id="WP_125712313.1">
    <property type="nucleotide sequence ID" value="NZ_JBHTOP010000026.1"/>
</dbReference>
<dbReference type="InterPro" id="IPR000944">
    <property type="entry name" value="Tscrpt_reg_Rrf2"/>
</dbReference>
<dbReference type="PANTHER" id="PTHR33221:SF15">
    <property type="entry name" value="HTH-TYPE TRANSCRIPTIONAL REGULATOR YWGB-RELATED"/>
    <property type="match status" value="1"/>
</dbReference>
<dbReference type="PROSITE" id="PS51197">
    <property type="entry name" value="HTH_RRF2_2"/>
    <property type="match status" value="1"/>
</dbReference>
<name>A0ABW4J9T1_9LACO</name>
<dbReference type="SUPFAM" id="SSF46785">
    <property type="entry name" value="Winged helix' DNA-binding domain"/>
    <property type="match status" value="1"/>
</dbReference>
<dbReference type="EMBL" id="JBHTOP010000026">
    <property type="protein sequence ID" value="MFD1672351.1"/>
    <property type="molecule type" value="Genomic_DNA"/>
</dbReference>
<protein>
    <submittedName>
        <fullName evidence="1">Rrf2 family transcriptional regulator</fullName>
    </submittedName>
</protein>
<sequence length="146" mass="15747">MKYSHKLSDAVHILAFISIYGQADSGVDLSSGTIASSVESNPSLVRRMMSALVKAGLLTSRPGTVSPKLARPLAHITLLEVYQAIESNQNLLHIDPKTNPDCIVGGNIQETLNHYYQNVQTAAETAMAAVTLDMIVSDILERNARA</sequence>
<dbReference type="Proteomes" id="UP001597267">
    <property type="component" value="Unassembled WGS sequence"/>
</dbReference>
<dbReference type="InterPro" id="IPR036390">
    <property type="entry name" value="WH_DNA-bd_sf"/>
</dbReference>
<organism evidence="1 2">
    <name type="scientific">Agrilactobacillus yilanensis</name>
    <dbReference type="NCBI Taxonomy" id="2485997"/>
    <lineage>
        <taxon>Bacteria</taxon>
        <taxon>Bacillati</taxon>
        <taxon>Bacillota</taxon>
        <taxon>Bacilli</taxon>
        <taxon>Lactobacillales</taxon>
        <taxon>Lactobacillaceae</taxon>
        <taxon>Agrilactobacillus</taxon>
    </lineage>
</organism>
<proteinExistence type="predicted"/>
<dbReference type="InterPro" id="IPR036388">
    <property type="entry name" value="WH-like_DNA-bd_sf"/>
</dbReference>
<keyword evidence="2" id="KW-1185">Reference proteome</keyword>
<dbReference type="PANTHER" id="PTHR33221">
    <property type="entry name" value="WINGED HELIX-TURN-HELIX TRANSCRIPTIONAL REGULATOR, RRF2 FAMILY"/>
    <property type="match status" value="1"/>
</dbReference>
<evidence type="ECO:0000313" key="2">
    <source>
        <dbReference type="Proteomes" id="UP001597267"/>
    </source>
</evidence>
<evidence type="ECO:0000313" key="1">
    <source>
        <dbReference type="EMBL" id="MFD1672351.1"/>
    </source>
</evidence>